<dbReference type="PANTHER" id="PTHR42786">
    <property type="entry name" value="TRNA/RRNA METHYLTRANSFERASE"/>
    <property type="match status" value="1"/>
</dbReference>
<keyword evidence="4" id="KW-0949">S-adenosyl-L-methionine</keyword>
<proteinExistence type="inferred from homology"/>
<dbReference type="InterPro" id="IPR029026">
    <property type="entry name" value="tRNA_m1G_MTases_N"/>
</dbReference>
<comment type="similarity">
    <text evidence="1">Belongs to the class IV-like SAM-binding methyltransferase superfamily. RNA methyltransferase TrmH family.</text>
</comment>
<accession>Q9HJF9</accession>
<dbReference type="STRING" id="273075.gene:9572230"/>
<keyword evidence="8" id="KW-1185">Reference proteome</keyword>
<dbReference type="HOGENOM" id="CLU_056931_3_0_2"/>
<dbReference type="EMBL" id="AL445066">
    <property type="protein sequence ID" value="CAC12139.1"/>
    <property type="molecule type" value="Genomic_DNA"/>
</dbReference>
<dbReference type="AlphaFoldDB" id="Q9HJF9"/>
<reference evidence="7 8" key="1">
    <citation type="journal article" date="2000" name="Nature">
        <title>The genome sequence of the thermoacidophilic scavenger Thermoplasma acidophilum.</title>
        <authorList>
            <person name="Ruepp A."/>
            <person name="Graml W."/>
            <person name="Santos-Martinez M.L."/>
            <person name="Koretke K.K."/>
            <person name="Volker C."/>
            <person name="Mewes H.W."/>
            <person name="Frishman D."/>
            <person name="Stocker S."/>
            <person name="Lupas A.N."/>
            <person name="Baumeister W."/>
        </authorList>
    </citation>
    <scope>NUCLEOTIDE SEQUENCE [LARGE SCALE GENOMIC DNA]</scope>
    <source>
        <strain evidence="8">ATCC 25905 / DSM 1728 / JCM 9062 / NBRC 15155 / AMRC-C165</strain>
    </source>
</reference>
<dbReference type="EnsemblBacteria" id="CAC12139">
    <property type="protein sequence ID" value="CAC12139"/>
    <property type="gene ID" value="CAC12139"/>
</dbReference>
<evidence type="ECO:0000313" key="7">
    <source>
        <dbReference type="EMBL" id="CAC12139.1"/>
    </source>
</evidence>
<dbReference type="GO" id="GO:0003723">
    <property type="term" value="F:RNA binding"/>
    <property type="evidence" value="ECO:0007669"/>
    <property type="project" value="InterPro"/>
</dbReference>
<dbReference type="Gene3D" id="3.40.1280.10">
    <property type="match status" value="1"/>
</dbReference>
<evidence type="ECO:0000256" key="1">
    <source>
        <dbReference type="ARBA" id="ARBA00007228"/>
    </source>
</evidence>
<evidence type="ECO:0000259" key="6">
    <source>
        <dbReference type="Pfam" id="PF00588"/>
    </source>
</evidence>
<dbReference type="InterPro" id="IPR029028">
    <property type="entry name" value="Alpha/beta_knot_MTases"/>
</dbReference>
<dbReference type="GO" id="GO:0005829">
    <property type="term" value="C:cytosol"/>
    <property type="evidence" value="ECO:0007669"/>
    <property type="project" value="TreeGrafter"/>
</dbReference>
<dbReference type="SMR" id="Q9HJF9"/>
<protein>
    <recommendedName>
        <fullName evidence="6">tRNA/rRNA methyltransferase SpoU type domain-containing protein</fullName>
    </recommendedName>
</protein>
<sequence>MKSIRSRKSRRLRANRRKKRVHQPKLRQKPAKASQSRSRRMSRTDYISENVYIVLVYPKYQGNIGAVARSMWNSGLRHLIIIGNRPDDEAFARSMGGRFILENAEIYDDFASVISRFNVIAATSSTASSNEKHFRRLPLTPEKFWEEMSDQGGKIALVFGREDDGLRNEEIEKCNYFINIPGNPEYPVYNLSHAVAIILYVMFTRFNPPENIEIRAIEPDHEDLMLRNIIEVMRLTSYPEHKIRNTELLLRRLIARSRMSDREYFRMMGVIRRVKESLQRPLENESDHQRN</sequence>
<dbReference type="Pfam" id="PF00588">
    <property type="entry name" value="SpoU_methylase"/>
    <property type="match status" value="1"/>
</dbReference>
<evidence type="ECO:0000256" key="2">
    <source>
        <dbReference type="ARBA" id="ARBA00022603"/>
    </source>
</evidence>
<dbReference type="InterPro" id="IPR004384">
    <property type="entry name" value="RNA_MeTrfase_TrmJ/LasT"/>
</dbReference>
<feature type="domain" description="tRNA/rRNA methyltransferase SpoU type" evidence="6">
    <location>
        <begin position="51"/>
        <end position="200"/>
    </location>
</feature>
<evidence type="ECO:0000313" key="8">
    <source>
        <dbReference type="Proteomes" id="UP000001024"/>
    </source>
</evidence>
<gene>
    <name evidence="7" type="ordered locus">Ta1010</name>
</gene>
<keyword evidence="2" id="KW-0489">Methyltransferase</keyword>
<feature type="compositionally biased region" description="Basic residues" evidence="5">
    <location>
        <begin position="1"/>
        <end position="30"/>
    </location>
</feature>
<dbReference type="Proteomes" id="UP000001024">
    <property type="component" value="Chromosome"/>
</dbReference>
<dbReference type="PANTHER" id="PTHR42786:SF2">
    <property type="entry name" value="TRNA (CYTIDINE_URIDINE-2'-O-)-METHYLTRANSFERASE TRMJ"/>
    <property type="match status" value="1"/>
</dbReference>
<organism evidence="7 8">
    <name type="scientific">Thermoplasma acidophilum (strain ATCC 25905 / DSM 1728 / JCM 9062 / NBRC 15155 / AMRC-C165)</name>
    <dbReference type="NCBI Taxonomy" id="273075"/>
    <lineage>
        <taxon>Archaea</taxon>
        <taxon>Methanobacteriati</taxon>
        <taxon>Thermoplasmatota</taxon>
        <taxon>Thermoplasmata</taxon>
        <taxon>Thermoplasmatales</taxon>
        <taxon>Thermoplasmataceae</taxon>
        <taxon>Thermoplasma</taxon>
    </lineage>
</organism>
<dbReference type="GO" id="GO:0002128">
    <property type="term" value="P:tRNA nucleoside ribose methylation"/>
    <property type="evidence" value="ECO:0007669"/>
    <property type="project" value="TreeGrafter"/>
</dbReference>
<dbReference type="NCBIfam" id="TIGR00050">
    <property type="entry name" value="rRNA_methyl_1"/>
    <property type="match status" value="1"/>
</dbReference>
<dbReference type="KEGG" id="tac:Ta1010"/>
<evidence type="ECO:0000256" key="4">
    <source>
        <dbReference type="ARBA" id="ARBA00022691"/>
    </source>
</evidence>
<dbReference type="eggNOG" id="arCOG01018">
    <property type="taxonomic scope" value="Archaea"/>
</dbReference>
<dbReference type="DNASU" id="1457067"/>
<dbReference type="PaxDb" id="273075-Ta1010m"/>
<evidence type="ECO:0000256" key="5">
    <source>
        <dbReference type="SAM" id="MobiDB-lite"/>
    </source>
</evidence>
<dbReference type="PIRSF" id="PIRSF004808">
    <property type="entry name" value="LasT"/>
    <property type="match status" value="1"/>
</dbReference>
<dbReference type="InterPro" id="IPR001537">
    <property type="entry name" value="SpoU_MeTrfase"/>
</dbReference>
<dbReference type="InParanoid" id="Q9HJF9"/>
<dbReference type="GO" id="GO:0008173">
    <property type="term" value="F:RNA methyltransferase activity"/>
    <property type="evidence" value="ECO:0007669"/>
    <property type="project" value="InterPro"/>
</dbReference>
<name>Q9HJF9_THEAC</name>
<dbReference type="CDD" id="cd18093">
    <property type="entry name" value="SpoU-like_TrmJ"/>
    <property type="match status" value="1"/>
</dbReference>
<dbReference type="SUPFAM" id="SSF75217">
    <property type="entry name" value="alpha/beta knot"/>
    <property type="match status" value="1"/>
</dbReference>
<feature type="region of interest" description="Disordered" evidence="5">
    <location>
        <begin position="1"/>
        <end position="42"/>
    </location>
</feature>
<evidence type="ECO:0000256" key="3">
    <source>
        <dbReference type="ARBA" id="ARBA00022679"/>
    </source>
</evidence>
<keyword evidence="3" id="KW-0808">Transferase</keyword>